<proteinExistence type="predicted"/>
<protein>
    <recommendedName>
        <fullName evidence="3">ATP-grasp domain-containing protein</fullName>
    </recommendedName>
</protein>
<dbReference type="SUPFAM" id="SSF56059">
    <property type="entry name" value="Glutathione synthetase ATP-binding domain-like"/>
    <property type="match status" value="1"/>
</dbReference>
<keyword evidence="2" id="KW-0547">Nucleotide-binding</keyword>
<evidence type="ECO:0000313" key="5">
    <source>
        <dbReference type="Proteomes" id="UP000070404"/>
    </source>
</evidence>
<dbReference type="Proteomes" id="UP000070404">
    <property type="component" value="Unassembled WGS sequence"/>
</dbReference>
<name>A0A133VLV1_9EURY</name>
<dbReference type="Pfam" id="PF02655">
    <property type="entry name" value="ATP-grasp_3"/>
    <property type="match status" value="1"/>
</dbReference>
<accession>A0A133VLV1</accession>
<evidence type="ECO:0000313" key="4">
    <source>
        <dbReference type="EMBL" id="KXB07409.1"/>
    </source>
</evidence>
<keyword evidence="2" id="KW-0067">ATP-binding</keyword>
<dbReference type="GO" id="GO:0046872">
    <property type="term" value="F:metal ion binding"/>
    <property type="evidence" value="ECO:0007669"/>
    <property type="project" value="InterPro"/>
</dbReference>
<dbReference type="InterPro" id="IPR011761">
    <property type="entry name" value="ATP-grasp"/>
</dbReference>
<evidence type="ECO:0000256" key="2">
    <source>
        <dbReference type="PROSITE-ProRule" id="PRU00409"/>
    </source>
</evidence>
<comment type="caution">
    <text evidence="4">The sequence shown here is derived from an EMBL/GenBank/DDBJ whole genome shotgun (WGS) entry which is preliminary data.</text>
</comment>
<dbReference type="Gene3D" id="3.40.50.11770">
    <property type="match status" value="1"/>
</dbReference>
<dbReference type="InterPro" id="IPR003806">
    <property type="entry name" value="ATP-grasp_PylC-type"/>
</dbReference>
<dbReference type="EMBL" id="LHYF01000002">
    <property type="protein sequence ID" value="KXB07409.1"/>
    <property type="molecule type" value="Genomic_DNA"/>
</dbReference>
<comment type="cofactor">
    <cofactor evidence="1">
        <name>Mn(2+)</name>
        <dbReference type="ChEBI" id="CHEBI:29035"/>
    </cofactor>
</comment>
<dbReference type="GO" id="GO:0005524">
    <property type="term" value="F:ATP binding"/>
    <property type="evidence" value="ECO:0007669"/>
    <property type="project" value="UniProtKB-UniRule"/>
</dbReference>
<dbReference type="Gene3D" id="3.30.470.20">
    <property type="entry name" value="ATP-grasp fold, B domain"/>
    <property type="match status" value="1"/>
</dbReference>
<dbReference type="InterPro" id="IPR005479">
    <property type="entry name" value="CPAse_ATP-bd"/>
</dbReference>
<sequence>MRILFLESTSGLHRNVNPYLFPEGFSMLRTFCNEFEEAGHEVVTTLNSELERYESWINASQIYTHDELKEAMECDIDRSLVIAPEGELELIIRELKRNDIPILGSEEDVISKAGNKWKTYNKLKNIVPQPRTWDSPPHDKNSVVVKPKFGVGSEEIRLDSPEKNFSDEMIFQEPLSGKHASCCLLMKDDEWSVLSVNEQKIIRKNREYKYRGNRIPLENEKHGEKCAEIALKLANEMGLKGYCGVDLVINDEYFLIEVNPRITTSFVGLSSVLEDNLAELLVDSILDNRPISTPNLDNFSDLSIPRAEKDVMIESEKLDKLEKIPEIISPPYLTEGKVEEGYPIFLTVGCGESYDEAEEKTEEGIKEAINTLNIDKNAVTWT</sequence>
<organism evidence="4 5">
    <name type="scientific">candidate division MSBL1 archaeon SCGC-AAA382C18</name>
    <dbReference type="NCBI Taxonomy" id="1698281"/>
    <lineage>
        <taxon>Archaea</taxon>
        <taxon>Methanobacteriati</taxon>
        <taxon>Methanobacteriota</taxon>
        <taxon>candidate division MSBL1</taxon>
    </lineage>
</organism>
<gene>
    <name evidence="4" type="ORF">AKJ52_00220</name>
</gene>
<keyword evidence="5" id="KW-1185">Reference proteome</keyword>
<dbReference type="AlphaFoldDB" id="A0A133VLV1"/>
<evidence type="ECO:0000256" key="1">
    <source>
        <dbReference type="ARBA" id="ARBA00001936"/>
    </source>
</evidence>
<dbReference type="Gene3D" id="2.30.36.100">
    <property type="match status" value="1"/>
</dbReference>
<reference evidence="4 5" key="1">
    <citation type="journal article" date="2016" name="Sci. Rep.">
        <title>Metabolic traits of an uncultured archaeal lineage -MSBL1- from brine pools of the Red Sea.</title>
        <authorList>
            <person name="Mwirichia R."/>
            <person name="Alam I."/>
            <person name="Rashid M."/>
            <person name="Vinu M."/>
            <person name="Ba-Alawi W."/>
            <person name="Anthony Kamau A."/>
            <person name="Kamanda Ngugi D."/>
            <person name="Goker M."/>
            <person name="Klenk H.P."/>
            <person name="Bajic V."/>
            <person name="Stingl U."/>
        </authorList>
    </citation>
    <scope>NUCLEOTIDE SEQUENCE [LARGE SCALE GENOMIC DNA]</scope>
    <source>
        <strain evidence="4">SCGC-AAA382C18</strain>
    </source>
</reference>
<dbReference type="PROSITE" id="PS00867">
    <property type="entry name" value="CPSASE_2"/>
    <property type="match status" value="1"/>
</dbReference>
<evidence type="ECO:0000259" key="3">
    <source>
        <dbReference type="PROSITE" id="PS50975"/>
    </source>
</evidence>
<dbReference type="PROSITE" id="PS50975">
    <property type="entry name" value="ATP_GRASP"/>
    <property type="match status" value="1"/>
</dbReference>
<feature type="domain" description="ATP-grasp" evidence="3">
    <location>
        <begin position="228"/>
        <end position="286"/>
    </location>
</feature>